<evidence type="ECO:0000313" key="4">
    <source>
        <dbReference type="Proteomes" id="UP000248745"/>
    </source>
</evidence>
<dbReference type="RefSeq" id="WP_110999846.1">
    <property type="nucleotide sequence ID" value="NZ_QKTW01000020.1"/>
</dbReference>
<dbReference type="Proteomes" id="UP000248745">
    <property type="component" value="Unassembled WGS sequence"/>
</dbReference>
<dbReference type="PANTHER" id="PTHR12526">
    <property type="entry name" value="GLYCOSYLTRANSFERASE"/>
    <property type="match status" value="1"/>
</dbReference>
<dbReference type="Pfam" id="PF00534">
    <property type="entry name" value="Glycos_transf_1"/>
    <property type="match status" value="1"/>
</dbReference>
<dbReference type="Pfam" id="PF13439">
    <property type="entry name" value="Glyco_transf_4"/>
    <property type="match status" value="1"/>
</dbReference>
<protein>
    <submittedName>
        <fullName evidence="3">Uncharacterized protein</fullName>
    </submittedName>
</protein>
<dbReference type="InterPro" id="IPR028098">
    <property type="entry name" value="Glyco_trans_4-like_N"/>
</dbReference>
<sequence>MAFVLPHQMALPLHADFCLMAGSKNILMLIPNLGFGGAEKSFAKLSHLLAAKHNVYVAVFNKDSYTKESYPHGGTFIDLEITTGNSILKKAKAFFDRIKKVKALKKRLRIDVTISFLEGADYINILAGGKDKKILSIRGSKTYDRNIIGISGWLRKRILIPYLYSKADAIVTVNKGISEELKNDFGVSNNVHFTEIFNYYDVEAMQQTASQPLPQNFDDLFQQPAIISHGRLSHEKGFQYLLQAFAQIKKQNKNARLILVGDGPYKQTLLALCEEYQLTNSSVWDEANRVDVFFAGYQSNPLSWLSKATVFALPSFTEGFPNALAEAMIAGVTVVVSDCPWGPRDILNGKPLKGFQFQDAEYTENGVLLPMLDQENAIDTWSKTLAKLLNDEILRGKMKKNALQRISTFSLNNIADKWYQIVDGN</sequence>
<dbReference type="InterPro" id="IPR001296">
    <property type="entry name" value="Glyco_trans_1"/>
</dbReference>
<dbReference type="CDD" id="cd03811">
    <property type="entry name" value="GT4_GT28_WabH-like"/>
    <property type="match status" value="1"/>
</dbReference>
<feature type="domain" description="Glycosyl transferase family 1" evidence="1">
    <location>
        <begin position="223"/>
        <end position="404"/>
    </location>
</feature>
<organism evidence="3 4">
    <name type="scientific">Taibaiella soli</name>
    <dbReference type="NCBI Taxonomy" id="1649169"/>
    <lineage>
        <taxon>Bacteria</taxon>
        <taxon>Pseudomonadati</taxon>
        <taxon>Bacteroidota</taxon>
        <taxon>Chitinophagia</taxon>
        <taxon>Chitinophagales</taxon>
        <taxon>Chitinophagaceae</taxon>
        <taxon>Taibaiella</taxon>
    </lineage>
</organism>
<keyword evidence="4" id="KW-1185">Reference proteome</keyword>
<comment type="caution">
    <text evidence="3">The sequence shown here is derived from an EMBL/GenBank/DDBJ whole genome shotgun (WGS) entry which is preliminary data.</text>
</comment>
<dbReference type="OrthoDB" id="9811239at2"/>
<dbReference type="Gene3D" id="3.40.50.2000">
    <property type="entry name" value="Glycogen Phosphorylase B"/>
    <property type="match status" value="2"/>
</dbReference>
<dbReference type="SUPFAM" id="SSF53756">
    <property type="entry name" value="UDP-Glycosyltransferase/glycogen phosphorylase"/>
    <property type="match status" value="1"/>
</dbReference>
<evidence type="ECO:0000259" key="2">
    <source>
        <dbReference type="Pfam" id="PF13439"/>
    </source>
</evidence>
<dbReference type="EMBL" id="QKTW01000020">
    <property type="protein sequence ID" value="PZF72033.1"/>
    <property type="molecule type" value="Genomic_DNA"/>
</dbReference>
<accession>A0A2W2BW19</accession>
<gene>
    <name evidence="3" type="ORF">DN068_15470</name>
</gene>
<dbReference type="GO" id="GO:0016757">
    <property type="term" value="F:glycosyltransferase activity"/>
    <property type="evidence" value="ECO:0007669"/>
    <property type="project" value="InterPro"/>
</dbReference>
<dbReference type="PANTHER" id="PTHR12526:SF630">
    <property type="entry name" value="GLYCOSYLTRANSFERASE"/>
    <property type="match status" value="1"/>
</dbReference>
<evidence type="ECO:0000259" key="1">
    <source>
        <dbReference type="Pfam" id="PF00534"/>
    </source>
</evidence>
<feature type="domain" description="Glycosyltransferase subfamily 4-like N-terminal" evidence="2">
    <location>
        <begin position="35"/>
        <end position="191"/>
    </location>
</feature>
<dbReference type="AlphaFoldDB" id="A0A2W2BW19"/>
<proteinExistence type="predicted"/>
<name>A0A2W2BW19_9BACT</name>
<reference evidence="3 4" key="1">
    <citation type="submission" date="2018-06" db="EMBL/GenBank/DDBJ databases">
        <title>Mucibacter soli gen. nov., sp. nov., a new member of the family Chitinophagaceae producing mucin.</title>
        <authorList>
            <person name="Kim M.-K."/>
            <person name="Park S."/>
            <person name="Kim T.-S."/>
            <person name="Joung Y."/>
            <person name="Han J.-H."/>
            <person name="Kim S.B."/>
        </authorList>
    </citation>
    <scope>NUCLEOTIDE SEQUENCE [LARGE SCALE GENOMIC DNA]</scope>
    <source>
        <strain evidence="3 4">R1-15</strain>
    </source>
</reference>
<evidence type="ECO:0000313" key="3">
    <source>
        <dbReference type="EMBL" id="PZF72033.1"/>
    </source>
</evidence>